<dbReference type="GO" id="GO:0010181">
    <property type="term" value="F:FMN binding"/>
    <property type="evidence" value="ECO:0007669"/>
    <property type="project" value="UniProtKB-UniRule"/>
</dbReference>
<evidence type="ECO:0000256" key="13">
    <source>
        <dbReference type="HAMAP-Rule" id="MF_03178"/>
    </source>
</evidence>
<dbReference type="Pfam" id="PF00175">
    <property type="entry name" value="NAD_binding_1"/>
    <property type="match status" value="1"/>
</dbReference>
<keyword evidence="9 13" id="KW-0560">Oxidoreductase</keyword>
<dbReference type="InterPro" id="IPR001094">
    <property type="entry name" value="Flavdoxin-like"/>
</dbReference>
<comment type="subunit">
    <text evidence="12">Interacts with CIAPIN1; as part of the cytosolic iron-sulfur (Fe-S) protein assembly (CIA) machinery. Interacts with DCPS.</text>
</comment>
<evidence type="ECO:0000313" key="14">
    <source>
        <dbReference type="EMBL" id="CAB3983279.1"/>
    </source>
</evidence>
<feature type="binding site" evidence="13">
    <location>
        <position position="615"/>
    </location>
    <ligand>
        <name>FAD</name>
        <dbReference type="ChEBI" id="CHEBI:57692"/>
    </ligand>
</feature>
<dbReference type="FunFam" id="3.40.50.360:FF:000015">
    <property type="entry name" value="NADPH-dependent diflavin oxidoreductase 1"/>
    <property type="match status" value="1"/>
</dbReference>
<comment type="similarity">
    <text evidence="13">In the C-terminal section; belongs to the flavoprotein pyridine nucleotide cytochrome reductase family.</text>
</comment>
<evidence type="ECO:0000256" key="11">
    <source>
        <dbReference type="ARBA" id="ARBA00059862"/>
    </source>
</evidence>
<comment type="similarity">
    <text evidence="13">In the N-terminal section; belongs to the flavodoxin family.</text>
</comment>
<dbReference type="InterPro" id="IPR001709">
    <property type="entry name" value="Flavoprot_Pyr_Nucl_cyt_Rdtase"/>
</dbReference>
<dbReference type="GO" id="GO:0050660">
    <property type="term" value="F:flavin adenine dinucleotide binding"/>
    <property type="evidence" value="ECO:0007669"/>
    <property type="project" value="UniProtKB-UniRule"/>
</dbReference>
<dbReference type="PANTHER" id="PTHR19384">
    <property type="entry name" value="NITRIC OXIDE SYNTHASE-RELATED"/>
    <property type="match status" value="1"/>
</dbReference>
<dbReference type="PROSITE" id="PS51384">
    <property type="entry name" value="FAD_FR"/>
    <property type="match status" value="1"/>
</dbReference>
<dbReference type="PRINTS" id="PR00369">
    <property type="entry name" value="FLAVODOXIN"/>
</dbReference>
<dbReference type="SUPFAM" id="SSF52343">
    <property type="entry name" value="Ferredoxin reductase-like, C-terminal NADP-linked domain"/>
    <property type="match status" value="1"/>
</dbReference>
<evidence type="ECO:0000256" key="9">
    <source>
        <dbReference type="ARBA" id="ARBA00023002"/>
    </source>
</evidence>
<evidence type="ECO:0000256" key="5">
    <source>
        <dbReference type="ARBA" id="ARBA00022630"/>
    </source>
</evidence>
<keyword evidence="8 13" id="KW-0521">NADP</keyword>
<comment type="cofactor">
    <cofactor evidence="2 13">
        <name>FAD</name>
        <dbReference type="ChEBI" id="CHEBI:57692"/>
    </cofactor>
</comment>
<dbReference type="Gene3D" id="2.40.30.10">
    <property type="entry name" value="Translation factors"/>
    <property type="match status" value="1"/>
</dbReference>
<dbReference type="PROSITE" id="PS50902">
    <property type="entry name" value="FLAVODOXIN_LIKE"/>
    <property type="match status" value="1"/>
</dbReference>
<dbReference type="InterPro" id="IPR029039">
    <property type="entry name" value="Flavoprotein-like_sf"/>
</dbReference>
<feature type="binding site" evidence="13">
    <location>
        <begin position="399"/>
        <end position="402"/>
    </location>
    <ligand>
        <name>FAD</name>
        <dbReference type="ChEBI" id="CHEBI:57692"/>
    </ligand>
</feature>
<feature type="binding site" evidence="13">
    <location>
        <position position="367"/>
    </location>
    <ligand>
        <name>FAD</name>
        <dbReference type="ChEBI" id="CHEBI:57692"/>
    </ligand>
</feature>
<accession>A0A7D9HIA0</accession>
<feature type="binding site" evidence="13">
    <location>
        <position position="477"/>
    </location>
    <ligand>
        <name>NADP(+)</name>
        <dbReference type="ChEBI" id="CHEBI:58349"/>
    </ligand>
</feature>
<dbReference type="InterPro" id="IPR039261">
    <property type="entry name" value="FNR_nucleotide-bd"/>
</dbReference>
<proteinExistence type="inferred from homology"/>
<feature type="binding site" evidence="13">
    <location>
        <begin position="534"/>
        <end position="535"/>
    </location>
    <ligand>
        <name>NADP(+)</name>
        <dbReference type="ChEBI" id="CHEBI:58349"/>
    </ligand>
</feature>
<gene>
    <name evidence="14" type="ORF">PACLA_8A038501</name>
</gene>
<dbReference type="FunFam" id="1.20.990.10:FF:000008">
    <property type="entry name" value="NADPH-dependent diflavin oxidoreductase 1"/>
    <property type="match status" value="1"/>
</dbReference>
<dbReference type="PANTHER" id="PTHR19384:SF10">
    <property type="entry name" value="NADPH-DEPENDENT DIFLAVIN OXIDOREDUCTASE 1"/>
    <property type="match status" value="1"/>
</dbReference>
<comment type="cofactor">
    <cofactor evidence="1 13">
        <name>FMN</name>
        <dbReference type="ChEBI" id="CHEBI:58210"/>
    </cofactor>
</comment>
<dbReference type="Gene3D" id="3.40.50.360">
    <property type="match status" value="1"/>
</dbReference>
<dbReference type="SUPFAM" id="SSF63380">
    <property type="entry name" value="Riboflavin synthase domain-like"/>
    <property type="match status" value="1"/>
</dbReference>
<evidence type="ECO:0000256" key="4">
    <source>
        <dbReference type="ARBA" id="ARBA00022490"/>
    </source>
</evidence>
<dbReference type="OrthoDB" id="1856718at2759"/>
<dbReference type="Pfam" id="PF00258">
    <property type="entry name" value="Flavodoxin_1"/>
    <property type="match status" value="1"/>
</dbReference>
<evidence type="ECO:0000256" key="8">
    <source>
        <dbReference type="ARBA" id="ARBA00022857"/>
    </source>
</evidence>
<dbReference type="PRINTS" id="PR00371">
    <property type="entry name" value="FPNCR"/>
</dbReference>
<comment type="subcellular location">
    <subcellularLocation>
        <location evidence="3 13">Cytoplasm</location>
    </subcellularLocation>
</comment>
<keyword evidence="15" id="KW-1185">Reference proteome</keyword>
<dbReference type="InterPro" id="IPR017938">
    <property type="entry name" value="Riboflavin_synthase-like_b-brl"/>
</dbReference>
<feature type="binding site" evidence="13">
    <location>
        <position position="577"/>
    </location>
    <ligand>
        <name>NADP(+)</name>
        <dbReference type="ChEBI" id="CHEBI:58349"/>
    </ligand>
</feature>
<comment type="function">
    <text evidence="11">NADPH-dependent reductase which is a central component of the cytosolic iron-sulfur (Fe-S) protein assembly (CIA) machinery. Transfers electrons from NADPH via its FAD and FMN prosthetic groups to the [2Fe-2S] cluster of CIAPIN1, another key component of the CIA machinery. In turn, this reduced cluster provides electrons for assembly of cytosolic iron-sulfur cluster proteins. It can also reduce the [2Fe-2S] cluster of CISD1 and activate this protein implicated in Fe/S cluster repair. In vitro can fully activate methionine synthase/MTR in the presence of soluble cytochrome b5/CYB5A.</text>
</comment>
<evidence type="ECO:0000256" key="2">
    <source>
        <dbReference type="ARBA" id="ARBA00001974"/>
    </source>
</evidence>
<comment type="caution">
    <text evidence="13">Lacks conserved residue(s) required for the propagation of feature annotation.</text>
</comment>
<keyword evidence="5 13" id="KW-0285">Flavoprotein</keyword>
<dbReference type="GO" id="GO:0005634">
    <property type="term" value="C:nucleus"/>
    <property type="evidence" value="ECO:0007669"/>
    <property type="project" value="UniProtKB-ARBA"/>
</dbReference>
<dbReference type="InterPro" id="IPR008254">
    <property type="entry name" value="Flavodoxin/NO_synth"/>
</dbReference>
<evidence type="ECO:0000256" key="12">
    <source>
        <dbReference type="ARBA" id="ARBA00063044"/>
    </source>
</evidence>
<dbReference type="InterPro" id="IPR003097">
    <property type="entry name" value="CysJ-like_FAD-binding"/>
</dbReference>
<evidence type="ECO:0000256" key="3">
    <source>
        <dbReference type="ARBA" id="ARBA00004496"/>
    </source>
</evidence>
<dbReference type="InterPro" id="IPR017927">
    <property type="entry name" value="FAD-bd_FR_type"/>
</dbReference>
<dbReference type="GO" id="GO:0050661">
    <property type="term" value="F:NADP binding"/>
    <property type="evidence" value="ECO:0007669"/>
    <property type="project" value="UniProtKB-UniRule"/>
</dbReference>
<dbReference type="GO" id="GO:0005829">
    <property type="term" value="C:cytosol"/>
    <property type="evidence" value="ECO:0007669"/>
    <property type="project" value="UniProtKB-ARBA"/>
</dbReference>
<keyword evidence="7 13" id="KW-0274">FAD</keyword>
<feature type="binding site" evidence="13">
    <location>
        <position position="136"/>
    </location>
    <ligand>
        <name>FMN</name>
        <dbReference type="ChEBI" id="CHEBI:58210"/>
    </ligand>
</feature>
<dbReference type="Proteomes" id="UP001152795">
    <property type="component" value="Unassembled WGS sequence"/>
</dbReference>
<dbReference type="GO" id="GO:0016226">
    <property type="term" value="P:iron-sulfur cluster assembly"/>
    <property type="evidence" value="ECO:0007669"/>
    <property type="project" value="UniProtKB-UniRule"/>
</dbReference>
<dbReference type="EMBL" id="CACRXK020000596">
    <property type="protein sequence ID" value="CAB3983279.1"/>
    <property type="molecule type" value="Genomic_DNA"/>
</dbReference>
<keyword evidence="6 13" id="KW-0288">FMN</keyword>
<keyword evidence="4 13" id="KW-0963">Cytoplasm</keyword>
<dbReference type="FunFam" id="3.40.50.80:FF:000030">
    <property type="entry name" value="NADPH-dependent diflavin oxidoreductase 1"/>
    <property type="match status" value="1"/>
</dbReference>
<evidence type="ECO:0000256" key="10">
    <source>
        <dbReference type="ARBA" id="ARBA00052174"/>
    </source>
</evidence>
<evidence type="ECO:0000256" key="6">
    <source>
        <dbReference type="ARBA" id="ARBA00022643"/>
    </source>
</evidence>
<sequence>MEDESEGRKLLVLYGSQTGAAEEVAERIGREARRRFIVPNVLAMDDYNIVNLIEENLVIFVCATTGDGEEPDNMKVFWKFLLRKNLPSHCLQSLTYAVLGLGDSSYPKFNFIAKKLFKRLAQLGAQELVALGLADDQHDLGPDAVIDPWLKKLWEKILEIIPLPVGKEIISSSIKPLPRYKVTILSDKDSHNELTKADAGCNGKTDIPHNNVNDEVGSTVSKDCPYLSTIVENERVTTPDHFQDVRLITFDLTSSGTSYSPGDVLMIQPSNLSDVADEFINYLGLNPNQKILLSQNYPDISLPKHLPQPCTVKHLVENYWDIQGVPRRYFFELLSHLTDSELEEEKLQEFNTAEGQEELYSYCYRPRRTTLEVLEDFPHASKNITLEYLFDLISPLKPRAFSIASSIKAHPNKVQILMAVVKYKTNLYKPRVGVCSTWLASLDERMKNVRIPVWIKKATISFPKTLETPVIMIGPGTGCAPFRSFIEERTCECNQGGECVLFFGSRSRHKDYFFEQEWLPLQNDGRLTLFTAFSRDQENKIYVQHRLKENNAFVWDLIERQGAWCFLAGNSKQMPSDVSDVLQEIFTREGKLTEEQAEGYFKQLIRTKRYQRETWA</sequence>
<feature type="binding site" evidence="13">
    <location>
        <begin position="101"/>
        <end position="110"/>
    </location>
    <ligand>
        <name>FMN</name>
        <dbReference type="ChEBI" id="CHEBI:58210"/>
    </ligand>
</feature>
<dbReference type="EC" id="1.18.1.-" evidence="13"/>
<dbReference type="Gene3D" id="3.40.50.80">
    <property type="entry name" value="Nucleotide-binding domain of ferredoxin-NADP reductase (FNR) module"/>
    <property type="match status" value="1"/>
</dbReference>
<comment type="caution">
    <text evidence="14">The sequence shown here is derived from an EMBL/GenBank/DDBJ whole genome shotgun (WGS) entry which is preliminary data.</text>
</comment>
<dbReference type="GO" id="GO:0160246">
    <property type="term" value="F:NADPH-iron-sulfur [2Fe-2S] protein oxidoreductase activity"/>
    <property type="evidence" value="ECO:0007669"/>
    <property type="project" value="InterPro"/>
</dbReference>
<comment type="function">
    <text evidence="13">NADPH-dependent reductase which is a central component of the cytosolic iron-sulfur (Fe-S) protein assembly (CIA) machinery. Transfers electrons from NADPH via its FAD and FMN prosthetic groups to the [2Fe-2S] cluster of the anamorsin/DRE2 homolog, another key component of the CIA machinery. In turn, this reduced cluster provides electrons for assembly of cytosolic iron-sulfur cluster proteins.</text>
</comment>
<feature type="binding site" evidence="13">
    <location>
        <begin position="433"/>
        <end position="436"/>
    </location>
    <ligand>
        <name>FAD</name>
        <dbReference type="ChEBI" id="CHEBI:57692"/>
    </ligand>
</feature>
<comment type="catalytic activity">
    <reaction evidence="10">
        <text>2 oxidized [2Fe-2S]-[protein] + NADPH = 2 reduced [2Fe-2S]-[protein] + NADP(+) + H(+)</text>
        <dbReference type="Rhea" id="RHEA:67716"/>
        <dbReference type="Rhea" id="RHEA-COMP:17327"/>
        <dbReference type="Rhea" id="RHEA-COMP:17328"/>
        <dbReference type="ChEBI" id="CHEBI:15378"/>
        <dbReference type="ChEBI" id="CHEBI:33737"/>
        <dbReference type="ChEBI" id="CHEBI:33738"/>
        <dbReference type="ChEBI" id="CHEBI:57783"/>
        <dbReference type="ChEBI" id="CHEBI:58349"/>
    </reaction>
    <physiologicalReaction direction="left-to-right" evidence="10">
        <dbReference type="Rhea" id="RHEA:67717"/>
    </physiologicalReaction>
</comment>
<dbReference type="InterPro" id="IPR001433">
    <property type="entry name" value="OxRdtase_FAD/NAD-bd"/>
</dbReference>
<dbReference type="InterPro" id="IPR023173">
    <property type="entry name" value="NADPH_Cyt_P450_Rdtase_alpha"/>
</dbReference>
<protein>
    <recommendedName>
        <fullName evidence="13">NADPH-dependent diflavin oxidoreductase 1</fullName>
        <ecNumber evidence="13">1.18.1.-</ecNumber>
    </recommendedName>
    <alternativeName>
        <fullName evidence="13">NADPH-dependent FMN and FAD-containing oxidoreductase</fullName>
    </alternativeName>
</protein>
<feature type="binding site" evidence="13">
    <location>
        <begin position="63"/>
        <end position="66"/>
    </location>
    <ligand>
        <name>FMN</name>
        <dbReference type="ChEBI" id="CHEBI:58210"/>
    </ligand>
</feature>
<dbReference type="InterPro" id="IPR028879">
    <property type="entry name" value="NDOR1"/>
</dbReference>
<dbReference type="SUPFAM" id="SSF52218">
    <property type="entry name" value="Flavoproteins"/>
    <property type="match status" value="1"/>
</dbReference>
<comment type="similarity">
    <text evidence="13">Belongs to the NADPH-dependent diflavin oxidoreductase NDOR1 family.</text>
</comment>
<organism evidence="14 15">
    <name type="scientific">Paramuricea clavata</name>
    <name type="common">Red gorgonian</name>
    <name type="synonym">Violescent sea-whip</name>
    <dbReference type="NCBI Taxonomy" id="317549"/>
    <lineage>
        <taxon>Eukaryota</taxon>
        <taxon>Metazoa</taxon>
        <taxon>Cnidaria</taxon>
        <taxon>Anthozoa</taxon>
        <taxon>Octocorallia</taxon>
        <taxon>Malacalcyonacea</taxon>
        <taxon>Plexauridae</taxon>
        <taxon>Paramuricea</taxon>
    </lineage>
</organism>
<evidence type="ECO:0000313" key="15">
    <source>
        <dbReference type="Proteomes" id="UP001152795"/>
    </source>
</evidence>
<evidence type="ECO:0000256" key="7">
    <source>
        <dbReference type="ARBA" id="ARBA00022827"/>
    </source>
</evidence>
<dbReference type="Gene3D" id="1.20.990.10">
    <property type="entry name" value="NADPH-cytochrome p450 Reductase, Chain A, domain 3"/>
    <property type="match status" value="1"/>
</dbReference>
<reference evidence="14" key="1">
    <citation type="submission" date="2020-04" db="EMBL/GenBank/DDBJ databases">
        <authorList>
            <person name="Alioto T."/>
            <person name="Alioto T."/>
            <person name="Gomez Garrido J."/>
        </authorList>
    </citation>
    <scope>NUCLEOTIDE SEQUENCE</scope>
    <source>
        <strain evidence="14">A484AB</strain>
    </source>
</reference>
<dbReference type="AlphaFoldDB" id="A0A7D9HIA0"/>
<name>A0A7D9HIA0_PARCT</name>
<feature type="binding site" evidence="13">
    <location>
        <begin position="540"/>
        <end position="544"/>
    </location>
    <ligand>
        <name>NADP(+)</name>
        <dbReference type="ChEBI" id="CHEBI:58349"/>
    </ligand>
</feature>
<evidence type="ECO:0000256" key="1">
    <source>
        <dbReference type="ARBA" id="ARBA00001917"/>
    </source>
</evidence>
<dbReference type="Pfam" id="PF00667">
    <property type="entry name" value="FAD_binding_1"/>
    <property type="match status" value="1"/>
</dbReference>
<dbReference type="HAMAP" id="MF_03178">
    <property type="entry name" value="NDOR1"/>
    <property type="match status" value="1"/>
</dbReference>
<dbReference type="GO" id="GO:0016651">
    <property type="term" value="F:oxidoreductase activity, acting on NAD(P)H"/>
    <property type="evidence" value="ECO:0007669"/>
    <property type="project" value="UniProtKB-UniRule"/>
</dbReference>